<proteinExistence type="predicted"/>
<gene>
    <name evidence="2" type="ORF">M2650_03900</name>
</gene>
<evidence type="ECO:0000256" key="1">
    <source>
        <dbReference type="SAM" id="SignalP"/>
    </source>
</evidence>
<dbReference type="EMBL" id="JAMBEP010000001">
    <property type="protein sequence ID" value="MCL1633789.1"/>
    <property type="molecule type" value="Genomic_DNA"/>
</dbReference>
<dbReference type="InterPro" id="IPR021381">
    <property type="entry name" value="DUF3011"/>
</dbReference>
<evidence type="ECO:0000313" key="3">
    <source>
        <dbReference type="Proteomes" id="UP001431217"/>
    </source>
</evidence>
<dbReference type="Proteomes" id="UP001431217">
    <property type="component" value="Unassembled WGS sequence"/>
</dbReference>
<dbReference type="RefSeq" id="WP_249471436.1">
    <property type="nucleotide sequence ID" value="NZ_JAMBEP010000001.1"/>
</dbReference>
<keyword evidence="1" id="KW-0732">Signal</keyword>
<feature type="signal peptide" evidence="1">
    <location>
        <begin position="1"/>
        <end position="24"/>
    </location>
</feature>
<accession>A0ABT0MG00</accession>
<feature type="chain" id="PRO_5047214485" evidence="1">
    <location>
        <begin position="25"/>
        <end position="232"/>
    </location>
</feature>
<reference evidence="2 3" key="1">
    <citation type="submission" date="2022-05" db="EMBL/GenBank/DDBJ databases">
        <title>Luteimonas sp. SX5, whole genome shotgun sequencing project.</title>
        <authorList>
            <person name="Zhao G."/>
            <person name="Shen L."/>
        </authorList>
    </citation>
    <scope>NUCLEOTIDE SEQUENCE [LARGE SCALE GENOMIC DNA]</scope>
    <source>
        <strain evidence="2 3">SX5</strain>
    </source>
</reference>
<dbReference type="Pfam" id="PF11218">
    <property type="entry name" value="DUF3011"/>
    <property type="match status" value="1"/>
</dbReference>
<organism evidence="2 3">
    <name type="scientific">Luteimonas galliterrae</name>
    <dbReference type="NCBI Taxonomy" id="2940486"/>
    <lineage>
        <taxon>Bacteria</taxon>
        <taxon>Pseudomonadati</taxon>
        <taxon>Pseudomonadota</taxon>
        <taxon>Gammaproteobacteria</taxon>
        <taxon>Lysobacterales</taxon>
        <taxon>Lysobacteraceae</taxon>
        <taxon>Luteimonas</taxon>
    </lineage>
</organism>
<evidence type="ECO:0000313" key="2">
    <source>
        <dbReference type="EMBL" id="MCL1633789.1"/>
    </source>
</evidence>
<name>A0ABT0MG00_9GAMM</name>
<comment type="caution">
    <text evidence="2">The sequence shown here is derived from an EMBL/GenBank/DDBJ whole genome shotgun (WGS) entry which is preliminary data.</text>
</comment>
<keyword evidence="3" id="KW-1185">Reference proteome</keyword>
<sequence length="232" mass="25811">MRQMLYCGVLLFAGSMLGIGDACAQVENYNESRRALPKDVVRCESDEGRTRQCPGDTSGGVKLVRQLSDSPCIEGTSWGFGRNGIWVTQGCRAYFAIGNNRGSQASDLLRCESGDGRWQSCPIESKERIYLVRQLSDSPCILDQSWGRDERGIWVSQGCRGEFKVAGGHGLGERVRCESKGGKERRCKASIDQGVRLLRQLSDAVCVKDQTWGWDEEGVWVRSGCRAEFELR</sequence>
<protein>
    <submittedName>
        <fullName evidence="2">DUF3011 domain-containing protein</fullName>
    </submittedName>
</protein>